<name>A0AAE0Z2Q6_9GAST</name>
<comment type="caution">
    <text evidence="1">The sequence shown here is derived from an EMBL/GenBank/DDBJ whole genome shotgun (WGS) entry which is preliminary data.</text>
</comment>
<sequence>MDIPLSKRYSVTVMMCKDIPVSQCHSYDVPGHPSVTVMMCQWTSHCHSITGIMCQDIPVSHHTVMMCQDIPVSQCHSYNVPGHPSVTVMMCQWTSHCHSITVMMCQEIPVSHHTVIMCQDIPVSQL</sequence>
<evidence type="ECO:0000313" key="1">
    <source>
        <dbReference type="EMBL" id="KAK3761677.1"/>
    </source>
</evidence>
<dbReference type="AlphaFoldDB" id="A0AAE0Z2Q6"/>
<dbReference type="EMBL" id="JAWDGP010004860">
    <property type="protein sequence ID" value="KAK3761677.1"/>
    <property type="molecule type" value="Genomic_DNA"/>
</dbReference>
<protein>
    <submittedName>
        <fullName evidence="1">Uncharacterized protein</fullName>
    </submittedName>
</protein>
<gene>
    <name evidence="1" type="ORF">RRG08_048071</name>
</gene>
<reference evidence="1" key="1">
    <citation type="journal article" date="2023" name="G3 (Bethesda)">
        <title>A reference genome for the long-term kleptoplast-retaining sea slug Elysia crispata morphotype clarki.</title>
        <authorList>
            <person name="Eastman K.E."/>
            <person name="Pendleton A.L."/>
            <person name="Shaikh M.A."/>
            <person name="Suttiyut T."/>
            <person name="Ogas R."/>
            <person name="Tomko P."/>
            <person name="Gavelis G."/>
            <person name="Widhalm J.R."/>
            <person name="Wisecaver J.H."/>
        </authorList>
    </citation>
    <scope>NUCLEOTIDE SEQUENCE</scope>
    <source>
        <strain evidence="1">ECLA1</strain>
    </source>
</reference>
<keyword evidence="2" id="KW-1185">Reference proteome</keyword>
<organism evidence="1 2">
    <name type="scientific">Elysia crispata</name>
    <name type="common">lettuce slug</name>
    <dbReference type="NCBI Taxonomy" id="231223"/>
    <lineage>
        <taxon>Eukaryota</taxon>
        <taxon>Metazoa</taxon>
        <taxon>Spiralia</taxon>
        <taxon>Lophotrochozoa</taxon>
        <taxon>Mollusca</taxon>
        <taxon>Gastropoda</taxon>
        <taxon>Heterobranchia</taxon>
        <taxon>Euthyneura</taxon>
        <taxon>Panpulmonata</taxon>
        <taxon>Sacoglossa</taxon>
        <taxon>Placobranchoidea</taxon>
        <taxon>Plakobranchidae</taxon>
        <taxon>Elysia</taxon>
    </lineage>
</organism>
<accession>A0AAE0Z2Q6</accession>
<proteinExistence type="predicted"/>
<dbReference type="Proteomes" id="UP001283361">
    <property type="component" value="Unassembled WGS sequence"/>
</dbReference>
<evidence type="ECO:0000313" key="2">
    <source>
        <dbReference type="Proteomes" id="UP001283361"/>
    </source>
</evidence>